<name>A0AAU8CAI7_9EURY</name>
<evidence type="ECO:0000256" key="4">
    <source>
        <dbReference type="ARBA" id="ARBA00022692"/>
    </source>
</evidence>
<evidence type="ECO:0000256" key="6">
    <source>
        <dbReference type="ARBA" id="ARBA00023136"/>
    </source>
</evidence>
<keyword evidence="4 7" id="KW-0812">Transmembrane</keyword>
<feature type="transmembrane region" description="Helical" evidence="7">
    <location>
        <begin position="72"/>
        <end position="94"/>
    </location>
</feature>
<dbReference type="Pfam" id="PF00924">
    <property type="entry name" value="MS_channel_2nd"/>
    <property type="match status" value="1"/>
</dbReference>
<dbReference type="GO" id="GO:0005886">
    <property type="term" value="C:plasma membrane"/>
    <property type="evidence" value="ECO:0007669"/>
    <property type="project" value="UniProtKB-SubCell"/>
</dbReference>
<dbReference type="InterPro" id="IPR010920">
    <property type="entry name" value="LSM_dom_sf"/>
</dbReference>
<dbReference type="Gene3D" id="3.30.70.100">
    <property type="match status" value="1"/>
</dbReference>
<dbReference type="AlphaFoldDB" id="A0AAU8CAI7"/>
<comment type="subcellular location">
    <subcellularLocation>
        <location evidence="1">Cell membrane</location>
        <topology evidence="1">Multi-pass membrane protein</topology>
    </subcellularLocation>
</comment>
<dbReference type="Gene3D" id="2.30.30.60">
    <property type="match status" value="1"/>
</dbReference>
<proteinExistence type="inferred from homology"/>
<evidence type="ECO:0000256" key="5">
    <source>
        <dbReference type="ARBA" id="ARBA00022989"/>
    </source>
</evidence>
<keyword evidence="5 7" id="KW-1133">Transmembrane helix</keyword>
<dbReference type="InterPro" id="IPR049278">
    <property type="entry name" value="MS_channel_C"/>
</dbReference>
<organism evidence="10">
    <name type="scientific">Halobacterium sp. NMX12-1</name>
    <dbReference type="NCBI Taxonomy" id="3166650"/>
    <lineage>
        <taxon>Archaea</taxon>
        <taxon>Methanobacteriati</taxon>
        <taxon>Methanobacteriota</taxon>
        <taxon>Stenosarchaea group</taxon>
        <taxon>Halobacteria</taxon>
        <taxon>Halobacteriales</taxon>
        <taxon>Halobacteriaceae</taxon>
        <taxon>Halobacterium</taxon>
    </lineage>
</organism>
<feature type="domain" description="Mechanosensitive ion channel MscS" evidence="8">
    <location>
        <begin position="115"/>
        <end position="177"/>
    </location>
</feature>
<dbReference type="EMBL" id="CP159204">
    <property type="protein sequence ID" value="XCF16001.1"/>
    <property type="molecule type" value="Genomic_DNA"/>
</dbReference>
<dbReference type="SUPFAM" id="SSF50182">
    <property type="entry name" value="Sm-like ribonucleoproteins"/>
    <property type="match status" value="1"/>
</dbReference>
<evidence type="ECO:0000256" key="7">
    <source>
        <dbReference type="SAM" id="Phobius"/>
    </source>
</evidence>
<evidence type="ECO:0000313" key="10">
    <source>
        <dbReference type="EMBL" id="XCF16001.1"/>
    </source>
</evidence>
<dbReference type="KEGG" id="hanx:ABSL23_12250"/>
<sequence length="291" mass="30335">MSVPTALQETTVESGPEALAELSPLLVSAAWFLAGVLGVAAVGWLVVGPLVDRVVRRRNRDNPTIQDAIARYVRLLALLVGVVVGVSVAGYGQFLSDSALVVAAGTLAVGVAAQTVIGSLVSGLVLVFDPEFSVGDYIEFGDHEGAVQSIQLRATRLETADGELVTVPNTALTNEVVVRPYGRRQYRLVDRVSVDYGDDLGDAVAAVTAAAASVDAVLDDPAPQAYVEELGDDAVVVRAHYWIPRPDPEEVLAARSAYTRAVEAALAAADVTVSPAQQHELSGRVGLDGGG</sequence>
<keyword evidence="3" id="KW-1003">Cell membrane</keyword>
<evidence type="ECO:0000256" key="2">
    <source>
        <dbReference type="ARBA" id="ARBA00008017"/>
    </source>
</evidence>
<accession>A0AAU8CAI7</accession>
<evidence type="ECO:0000256" key="1">
    <source>
        <dbReference type="ARBA" id="ARBA00004651"/>
    </source>
</evidence>
<dbReference type="InterPro" id="IPR045275">
    <property type="entry name" value="MscS_archaea/bacteria_type"/>
</dbReference>
<evidence type="ECO:0000259" key="8">
    <source>
        <dbReference type="Pfam" id="PF00924"/>
    </source>
</evidence>
<dbReference type="SUPFAM" id="SSF82689">
    <property type="entry name" value="Mechanosensitive channel protein MscS (YggB), C-terminal domain"/>
    <property type="match status" value="1"/>
</dbReference>
<dbReference type="InterPro" id="IPR011066">
    <property type="entry name" value="MscS_channel_C_sf"/>
</dbReference>
<dbReference type="GeneID" id="91109932"/>
<dbReference type="PANTHER" id="PTHR30221:SF20">
    <property type="entry name" value="SMALL-CONDUCTANCE MECHANOSENSITIVE CHANNEL"/>
    <property type="match status" value="1"/>
</dbReference>
<feature type="domain" description="Mechanosensitive ion channel MscS C-terminal" evidence="9">
    <location>
        <begin position="192"/>
        <end position="271"/>
    </location>
</feature>
<dbReference type="Pfam" id="PF21082">
    <property type="entry name" value="MS_channel_3rd"/>
    <property type="match status" value="1"/>
</dbReference>
<reference evidence="10" key="1">
    <citation type="submission" date="2024-06" db="EMBL/GenBank/DDBJ databases">
        <title>Genome Sequence of an extremely halophilic archaeon isolated from Permian era halite, Salado Formation, Carlsbad, New Mexico: Halobacterium sp. strain NMX12-1.</title>
        <authorList>
            <person name="Sotoa L."/>
            <person name="DasSarma P."/>
            <person name="Anton B.P."/>
            <person name="Vincze T."/>
            <person name="Verma I."/>
            <person name="Eralp B."/>
            <person name="Powers D.W."/>
            <person name="Dozier B.L."/>
            <person name="Roberts R.J."/>
            <person name="DasSarma S."/>
        </authorList>
    </citation>
    <scope>NUCLEOTIDE SEQUENCE</scope>
    <source>
        <strain evidence="10">NMX12-1</strain>
    </source>
</reference>
<dbReference type="RefSeq" id="WP_353633919.1">
    <property type="nucleotide sequence ID" value="NZ_CP159204.1"/>
</dbReference>
<dbReference type="InterPro" id="IPR023408">
    <property type="entry name" value="MscS_beta-dom_sf"/>
</dbReference>
<keyword evidence="6 7" id="KW-0472">Membrane</keyword>
<evidence type="ECO:0000256" key="3">
    <source>
        <dbReference type="ARBA" id="ARBA00022475"/>
    </source>
</evidence>
<dbReference type="Gene3D" id="1.10.287.1260">
    <property type="match status" value="1"/>
</dbReference>
<protein>
    <submittedName>
        <fullName evidence="10">Mechanosensitive ion channel domain-containing protein</fullName>
    </submittedName>
</protein>
<comment type="similarity">
    <text evidence="2">Belongs to the MscS (TC 1.A.23) family.</text>
</comment>
<feature type="transmembrane region" description="Helical" evidence="7">
    <location>
        <begin position="29"/>
        <end position="51"/>
    </location>
</feature>
<dbReference type="PANTHER" id="PTHR30221">
    <property type="entry name" value="SMALL-CONDUCTANCE MECHANOSENSITIVE CHANNEL"/>
    <property type="match status" value="1"/>
</dbReference>
<feature type="transmembrane region" description="Helical" evidence="7">
    <location>
        <begin position="100"/>
        <end position="128"/>
    </location>
</feature>
<evidence type="ECO:0000259" key="9">
    <source>
        <dbReference type="Pfam" id="PF21082"/>
    </source>
</evidence>
<gene>
    <name evidence="10" type="ORF">ABSL23_12250</name>
</gene>
<dbReference type="InterPro" id="IPR006685">
    <property type="entry name" value="MscS_channel_2nd"/>
</dbReference>
<dbReference type="GO" id="GO:0008381">
    <property type="term" value="F:mechanosensitive monoatomic ion channel activity"/>
    <property type="evidence" value="ECO:0007669"/>
    <property type="project" value="InterPro"/>
</dbReference>